<reference evidence="2" key="1">
    <citation type="journal article" date="2022" name="Mol. Ecol. Resour.">
        <title>The genomes of chicory, endive, great burdock and yacon provide insights into Asteraceae palaeo-polyploidization history and plant inulin production.</title>
        <authorList>
            <person name="Fan W."/>
            <person name="Wang S."/>
            <person name="Wang H."/>
            <person name="Wang A."/>
            <person name="Jiang F."/>
            <person name="Liu H."/>
            <person name="Zhao H."/>
            <person name="Xu D."/>
            <person name="Zhang Y."/>
        </authorList>
    </citation>
    <scope>NUCLEOTIDE SEQUENCE [LARGE SCALE GENOMIC DNA]</scope>
    <source>
        <strain evidence="2">cv. Yunnan</strain>
    </source>
</reference>
<evidence type="ECO:0000313" key="2">
    <source>
        <dbReference type="Proteomes" id="UP001056120"/>
    </source>
</evidence>
<accession>A0ACB9K4N5</accession>
<organism evidence="1 2">
    <name type="scientific">Smallanthus sonchifolius</name>
    <dbReference type="NCBI Taxonomy" id="185202"/>
    <lineage>
        <taxon>Eukaryota</taxon>
        <taxon>Viridiplantae</taxon>
        <taxon>Streptophyta</taxon>
        <taxon>Embryophyta</taxon>
        <taxon>Tracheophyta</taxon>
        <taxon>Spermatophyta</taxon>
        <taxon>Magnoliopsida</taxon>
        <taxon>eudicotyledons</taxon>
        <taxon>Gunneridae</taxon>
        <taxon>Pentapetalae</taxon>
        <taxon>asterids</taxon>
        <taxon>campanulids</taxon>
        <taxon>Asterales</taxon>
        <taxon>Asteraceae</taxon>
        <taxon>Asteroideae</taxon>
        <taxon>Heliantheae alliance</taxon>
        <taxon>Millerieae</taxon>
        <taxon>Smallanthus</taxon>
    </lineage>
</organism>
<proteinExistence type="predicted"/>
<evidence type="ECO:0000313" key="1">
    <source>
        <dbReference type="EMBL" id="KAI3827265.1"/>
    </source>
</evidence>
<gene>
    <name evidence="1" type="ORF">L1987_01337</name>
</gene>
<protein>
    <submittedName>
        <fullName evidence="1">Uncharacterized protein</fullName>
    </submittedName>
</protein>
<sequence>MVATGTSPLLSPSVYLRREFNPSLPDYKIDAILTGAAVEDCHHCIFFIKIFSTIDRTDHGSNFTSYGLQASRIGKYFFS</sequence>
<dbReference type="Proteomes" id="UP001056120">
    <property type="component" value="Linkage Group LG01"/>
</dbReference>
<comment type="caution">
    <text evidence="1">The sequence shown here is derived from an EMBL/GenBank/DDBJ whole genome shotgun (WGS) entry which is preliminary data.</text>
</comment>
<dbReference type="EMBL" id="CM042018">
    <property type="protein sequence ID" value="KAI3827265.1"/>
    <property type="molecule type" value="Genomic_DNA"/>
</dbReference>
<keyword evidence="2" id="KW-1185">Reference proteome</keyword>
<reference evidence="1 2" key="2">
    <citation type="journal article" date="2022" name="Mol. Ecol. Resour.">
        <title>The genomes of chicory, endive, great burdock and yacon provide insights into Asteraceae paleo-polyploidization history and plant inulin production.</title>
        <authorList>
            <person name="Fan W."/>
            <person name="Wang S."/>
            <person name="Wang H."/>
            <person name="Wang A."/>
            <person name="Jiang F."/>
            <person name="Liu H."/>
            <person name="Zhao H."/>
            <person name="Xu D."/>
            <person name="Zhang Y."/>
        </authorList>
    </citation>
    <scope>NUCLEOTIDE SEQUENCE [LARGE SCALE GENOMIC DNA]</scope>
    <source>
        <strain evidence="2">cv. Yunnan</strain>
        <tissue evidence="1">Leaves</tissue>
    </source>
</reference>
<name>A0ACB9K4N5_9ASTR</name>